<sequence>MNFNYILNDAHDPRYNLALEEVLCEEAAKRREGFLMLWSNDPTVVVGRFQNTAQEVMREFIAPRGIHVVRRITGGGAVYHDRGNLNYSVILPSQDESRLDIQAFSVPLLQYLRSLGVAAEHTGRNDVTVKGCKISGVAQYAAAGMVLHHGTILFDSRLEDVERALRVKPEKYQSKGFRSVRSRVTNLLPHLPQKMTLERFQAGFAAALIRFYHAETVRPPAAAEALNAQELAVSKYASWNWTWGNSPDFTVNNERRFSGGTVQIGLVVKEGRVEDCRIYGDFFSLGTPGEVEARIRGQRYPFVGLEALLPDELLERSFLSVSPGEFRAFLAE</sequence>
<dbReference type="NCBIfam" id="TIGR00545">
    <property type="entry name" value="lipoyltrans"/>
    <property type="match status" value="1"/>
</dbReference>
<comment type="caution">
    <text evidence="9">The sequence shown here is derived from an EMBL/GenBank/DDBJ whole genome shotgun (WGS) entry which is preliminary data.</text>
</comment>
<comment type="pathway">
    <text evidence="2">Protein modification; protein lipoylation via exogenous pathway; protein N(6)-(lipoyl)lysine from lipoate: step 1/2.</text>
</comment>
<dbReference type="GO" id="GO:0016979">
    <property type="term" value="F:lipoate-protein ligase activity"/>
    <property type="evidence" value="ECO:0007669"/>
    <property type="project" value="UniProtKB-EC"/>
</dbReference>
<keyword evidence="4 9" id="KW-0436">Ligase</keyword>
<dbReference type="PANTHER" id="PTHR12561">
    <property type="entry name" value="LIPOATE-PROTEIN LIGASE"/>
    <property type="match status" value="1"/>
</dbReference>
<dbReference type="InterPro" id="IPR004562">
    <property type="entry name" value="LipoylTrfase_LipoateP_Ligase"/>
</dbReference>
<feature type="domain" description="BPL/LPL catalytic" evidence="8">
    <location>
        <begin position="29"/>
        <end position="216"/>
    </location>
</feature>
<dbReference type="RefSeq" id="WP_154529095.1">
    <property type="nucleotide sequence ID" value="NZ_VUNH01000008.1"/>
</dbReference>
<dbReference type="Pfam" id="PF21948">
    <property type="entry name" value="LplA-B_cat"/>
    <property type="match status" value="1"/>
</dbReference>
<dbReference type="Gene3D" id="3.30.390.50">
    <property type="entry name" value="CO dehydrogenase flavoprotein, C-terminal domain"/>
    <property type="match status" value="1"/>
</dbReference>
<keyword evidence="6" id="KW-0067">ATP-binding</keyword>
<gene>
    <name evidence="9" type="ORF">FYJ74_08185</name>
</gene>
<organism evidence="9 10">
    <name type="scientific">Pyramidobacter porci</name>
    <dbReference type="NCBI Taxonomy" id="2605789"/>
    <lineage>
        <taxon>Bacteria</taxon>
        <taxon>Thermotogati</taxon>
        <taxon>Synergistota</taxon>
        <taxon>Synergistia</taxon>
        <taxon>Synergistales</taxon>
        <taxon>Dethiosulfovibrionaceae</taxon>
        <taxon>Pyramidobacter</taxon>
    </lineage>
</organism>
<comment type="pathway">
    <text evidence="1">Protein modification; protein lipoylation via exogenous pathway; protein N(6)-(lipoyl)lysine from lipoate: step 2/2.</text>
</comment>
<protein>
    <recommendedName>
        <fullName evidence="3">lipoate--protein ligase</fullName>
        <ecNumber evidence="3">6.3.1.20</ecNumber>
    </recommendedName>
</protein>
<dbReference type="GO" id="GO:0017118">
    <property type="term" value="F:lipoyltransferase activity"/>
    <property type="evidence" value="ECO:0007669"/>
    <property type="project" value="TreeGrafter"/>
</dbReference>
<keyword evidence="5" id="KW-0547">Nucleotide-binding</keyword>
<dbReference type="GO" id="GO:0005524">
    <property type="term" value="F:ATP binding"/>
    <property type="evidence" value="ECO:0007669"/>
    <property type="project" value="UniProtKB-KW"/>
</dbReference>
<dbReference type="Pfam" id="PF10437">
    <property type="entry name" value="Lip_prot_lig_C"/>
    <property type="match status" value="1"/>
</dbReference>
<evidence type="ECO:0000256" key="4">
    <source>
        <dbReference type="ARBA" id="ARBA00022598"/>
    </source>
</evidence>
<dbReference type="SUPFAM" id="SSF82649">
    <property type="entry name" value="SufE/NifU"/>
    <property type="match status" value="1"/>
</dbReference>
<dbReference type="InterPro" id="IPR045864">
    <property type="entry name" value="aa-tRNA-synth_II/BPL/LPL"/>
</dbReference>
<dbReference type="UniPathway" id="UPA00537">
    <property type="reaction ID" value="UER00594"/>
</dbReference>
<dbReference type="AlphaFoldDB" id="A0A6L5YEC6"/>
<accession>A0A6L5YEC6</accession>
<evidence type="ECO:0000256" key="6">
    <source>
        <dbReference type="ARBA" id="ARBA00022840"/>
    </source>
</evidence>
<dbReference type="Proteomes" id="UP000473699">
    <property type="component" value="Unassembled WGS sequence"/>
</dbReference>
<dbReference type="EMBL" id="VUNH01000008">
    <property type="protein sequence ID" value="MST56007.1"/>
    <property type="molecule type" value="Genomic_DNA"/>
</dbReference>
<evidence type="ECO:0000259" key="8">
    <source>
        <dbReference type="PROSITE" id="PS51733"/>
    </source>
</evidence>
<dbReference type="EC" id="6.3.1.20" evidence="3"/>
<dbReference type="InterPro" id="IPR004143">
    <property type="entry name" value="BPL_LPL_catalytic"/>
</dbReference>
<proteinExistence type="predicted"/>
<evidence type="ECO:0000256" key="7">
    <source>
        <dbReference type="ARBA" id="ARBA00048037"/>
    </source>
</evidence>
<evidence type="ECO:0000256" key="5">
    <source>
        <dbReference type="ARBA" id="ARBA00022741"/>
    </source>
</evidence>
<evidence type="ECO:0000256" key="3">
    <source>
        <dbReference type="ARBA" id="ARBA00012367"/>
    </source>
</evidence>
<dbReference type="PROSITE" id="PS51733">
    <property type="entry name" value="BPL_LPL_CATALYTIC"/>
    <property type="match status" value="1"/>
</dbReference>
<reference evidence="9 10" key="1">
    <citation type="submission" date="2019-08" db="EMBL/GenBank/DDBJ databases">
        <title>In-depth cultivation of the pig gut microbiome towards novel bacterial diversity and tailored functional studies.</title>
        <authorList>
            <person name="Wylensek D."/>
            <person name="Hitch T.C.A."/>
            <person name="Clavel T."/>
        </authorList>
    </citation>
    <scope>NUCLEOTIDE SEQUENCE [LARGE SCALE GENOMIC DNA]</scope>
    <source>
        <strain evidence="9 10">SM-530-WT-4B</strain>
    </source>
</reference>
<evidence type="ECO:0000256" key="1">
    <source>
        <dbReference type="ARBA" id="ARBA00005085"/>
    </source>
</evidence>
<dbReference type="PANTHER" id="PTHR12561:SF3">
    <property type="entry name" value="LIPOYLTRANSFERASE 1, MITOCHONDRIAL"/>
    <property type="match status" value="1"/>
</dbReference>
<dbReference type="GO" id="GO:0005737">
    <property type="term" value="C:cytoplasm"/>
    <property type="evidence" value="ECO:0007669"/>
    <property type="project" value="TreeGrafter"/>
</dbReference>
<evidence type="ECO:0000313" key="9">
    <source>
        <dbReference type="EMBL" id="MST56007.1"/>
    </source>
</evidence>
<evidence type="ECO:0000256" key="2">
    <source>
        <dbReference type="ARBA" id="ARBA00005124"/>
    </source>
</evidence>
<comment type="catalytic activity">
    <reaction evidence="7">
        <text>L-lysyl-[lipoyl-carrier protein] + (R)-lipoate + ATP = N(6)-[(R)-lipoyl]-L-lysyl-[lipoyl-carrier protein] + AMP + diphosphate + H(+)</text>
        <dbReference type="Rhea" id="RHEA:49288"/>
        <dbReference type="Rhea" id="RHEA-COMP:10500"/>
        <dbReference type="Rhea" id="RHEA-COMP:10502"/>
        <dbReference type="ChEBI" id="CHEBI:15378"/>
        <dbReference type="ChEBI" id="CHEBI:29969"/>
        <dbReference type="ChEBI" id="CHEBI:30616"/>
        <dbReference type="ChEBI" id="CHEBI:33019"/>
        <dbReference type="ChEBI" id="CHEBI:83088"/>
        <dbReference type="ChEBI" id="CHEBI:83099"/>
        <dbReference type="ChEBI" id="CHEBI:456215"/>
        <dbReference type="EC" id="6.3.1.20"/>
    </reaction>
</comment>
<dbReference type="InterPro" id="IPR019491">
    <property type="entry name" value="Lipoate_protein_ligase_C"/>
</dbReference>
<evidence type="ECO:0000313" key="10">
    <source>
        <dbReference type="Proteomes" id="UP000473699"/>
    </source>
</evidence>
<name>A0A6L5YEC6_9BACT</name>
<dbReference type="SUPFAM" id="SSF55681">
    <property type="entry name" value="Class II aaRS and biotin synthetases"/>
    <property type="match status" value="1"/>
</dbReference>
<keyword evidence="10" id="KW-1185">Reference proteome</keyword>
<dbReference type="Gene3D" id="3.30.930.10">
    <property type="entry name" value="Bira Bifunctional Protein, Domain 2"/>
    <property type="match status" value="1"/>
</dbReference>
<dbReference type="GO" id="GO:0009249">
    <property type="term" value="P:protein lipoylation"/>
    <property type="evidence" value="ECO:0007669"/>
    <property type="project" value="InterPro"/>
</dbReference>
<dbReference type="CDD" id="cd16443">
    <property type="entry name" value="LplA"/>
    <property type="match status" value="1"/>
</dbReference>